<reference evidence="5" key="2">
    <citation type="submission" date="2020-04" db="EMBL/GenBank/DDBJ databases">
        <authorList>
            <consortium name="NCBI Genome Project"/>
        </authorList>
    </citation>
    <scope>NUCLEOTIDE SEQUENCE</scope>
    <source>
        <strain evidence="5">CBS 304.34</strain>
    </source>
</reference>
<evidence type="ECO:0000256" key="1">
    <source>
        <dbReference type="SAM" id="MobiDB-lite"/>
    </source>
</evidence>
<organism evidence="3">
    <name type="scientific">Mytilinidion resinicola</name>
    <dbReference type="NCBI Taxonomy" id="574789"/>
    <lineage>
        <taxon>Eukaryota</taxon>
        <taxon>Fungi</taxon>
        <taxon>Dikarya</taxon>
        <taxon>Ascomycota</taxon>
        <taxon>Pezizomycotina</taxon>
        <taxon>Dothideomycetes</taxon>
        <taxon>Pleosporomycetidae</taxon>
        <taxon>Mytilinidiales</taxon>
        <taxon>Mytilinidiaceae</taxon>
        <taxon>Mytilinidion</taxon>
    </lineage>
</organism>
<reference evidence="5" key="3">
    <citation type="submission" date="2025-04" db="UniProtKB">
        <authorList>
            <consortium name="RefSeq"/>
        </authorList>
    </citation>
    <scope>IDENTIFICATION</scope>
    <source>
        <strain evidence="5">CBS 304.34</strain>
    </source>
</reference>
<evidence type="ECO:0000313" key="3">
    <source>
        <dbReference type="EMBL" id="KAF2817946.1"/>
    </source>
</evidence>
<name>A0A6A6ZAA2_9PEZI</name>
<feature type="compositionally biased region" description="Basic and acidic residues" evidence="1">
    <location>
        <begin position="14"/>
        <end position="24"/>
    </location>
</feature>
<dbReference type="GeneID" id="54465728"/>
<protein>
    <submittedName>
        <fullName evidence="3 5">Uncharacterized protein</fullName>
    </submittedName>
</protein>
<dbReference type="OrthoDB" id="10644564at2759"/>
<dbReference type="RefSeq" id="XP_033584910.1">
    <property type="nucleotide sequence ID" value="XM_033724835.1"/>
</dbReference>
<reference evidence="3 5" key="1">
    <citation type="journal article" date="2020" name="Stud. Mycol.">
        <title>101 Dothideomycetes genomes: a test case for predicting lifestyles and emergence of pathogens.</title>
        <authorList>
            <person name="Haridas S."/>
            <person name="Albert R."/>
            <person name="Binder M."/>
            <person name="Bloem J."/>
            <person name="Labutti K."/>
            <person name="Salamov A."/>
            <person name="Andreopoulos B."/>
            <person name="Baker S."/>
            <person name="Barry K."/>
            <person name="Bills G."/>
            <person name="Bluhm B."/>
            <person name="Cannon C."/>
            <person name="Castanera R."/>
            <person name="Culley D."/>
            <person name="Daum C."/>
            <person name="Ezra D."/>
            <person name="Gonzalez J."/>
            <person name="Henrissat B."/>
            <person name="Kuo A."/>
            <person name="Liang C."/>
            <person name="Lipzen A."/>
            <person name="Lutzoni F."/>
            <person name="Magnuson J."/>
            <person name="Mondo S."/>
            <person name="Nolan M."/>
            <person name="Ohm R."/>
            <person name="Pangilinan J."/>
            <person name="Park H.-J."/>
            <person name="Ramirez L."/>
            <person name="Alfaro M."/>
            <person name="Sun H."/>
            <person name="Tritt A."/>
            <person name="Yoshinaga Y."/>
            <person name="Zwiers L.-H."/>
            <person name="Turgeon B."/>
            <person name="Goodwin S."/>
            <person name="Spatafora J."/>
            <person name="Crous P."/>
            <person name="Grigoriev I."/>
        </authorList>
    </citation>
    <scope>NUCLEOTIDE SEQUENCE</scope>
    <source>
        <strain evidence="3 5">CBS 304.34</strain>
    </source>
</reference>
<keyword evidence="2" id="KW-1133">Transmembrane helix</keyword>
<evidence type="ECO:0000313" key="4">
    <source>
        <dbReference type="Proteomes" id="UP000504636"/>
    </source>
</evidence>
<dbReference type="AlphaFoldDB" id="A0A6A6ZAA2"/>
<accession>A0A6A6ZAA2</accession>
<keyword evidence="2" id="KW-0812">Transmembrane</keyword>
<keyword evidence="2" id="KW-0472">Membrane</keyword>
<feature type="transmembrane region" description="Helical" evidence="2">
    <location>
        <begin position="125"/>
        <end position="144"/>
    </location>
</feature>
<gene>
    <name evidence="3 5" type="ORF">BDZ99DRAFT_514166</name>
</gene>
<feature type="compositionally biased region" description="Low complexity" evidence="1">
    <location>
        <begin position="26"/>
        <end position="40"/>
    </location>
</feature>
<feature type="region of interest" description="Disordered" evidence="1">
    <location>
        <begin position="1"/>
        <end position="47"/>
    </location>
</feature>
<evidence type="ECO:0000313" key="5">
    <source>
        <dbReference type="RefSeq" id="XP_033584910.1"/>
    </source>
</evidence>
<proteinExistence type="predicted"/>
<dbReference type="EMBL" id="MU003692">
    <property type="protein sequence ID" value="KAF2817946.1"/>
    <property type="molecule type" value="Genomic_DNA"/>
</dbReference>
<keyword evidence="4" id="KW-1185">Reference proteome</keyword>
<dbReference type="Proteomes" id="UP000504636">
    <property type="component" value="Unplaced"/>
</dbReference>
<sequence>MADRPKRNAQKPQRLIEELSKDRGSATPKPGTPKTAPAIKQTKRKKATAKVDLWQDHRLHVGVSDAKAEKKKSALVLDKTKGFMKYQRVLLEEKAKEEGIPATDPTWKPGSGGSRAVVEWHTTHLIALVRVFMVVFMVSFIVQFCIQFTILKTLLLPALHRPASSAITNITTIITTNNRKKTAKMGQNNSKTTTTAAAAPLAAPAAVLAALSPGPVTAPPRAVVRLLRPAQPTTTPPTVAYAFGGGFTALDAETRQPADRTNAECRAWASAAVMAANKREIWKAKWETWYWLEHGDEEAERREQEEERREGERMRRMIETHWPDRGERRGGKGWW</sequence>
<evidence type="ECO:0000256" key="2">
    <source>
        <dbReference type="SAM" id="Phobius"/>
    </source>
</evidence>